<evidence type="ECO:0000313" key="2">
    <source>
        <dbReference type="Proteomes" id="UP001148662"/>
    </source>
</evidence>
<name>A0ACC1RSK2_9APHY</name>
<dbReference type="EMBL" id="JANHOG010002317">
    <property type="protein sequence ID" value="KAJ3524677.1"/>
    <property type="molecule type" value="Genomic_DNA"/>
</dbReference>
<reference evidence="1" key="1">
    <citation type="submission" date="2022-07" db="EMBL/GenBank/DDBJ databases">
        <title>Genome Sequence of Phlebia brevispora.</title>
        <authorList>
            <person name="Buettner E."/>
        </authorList>
    </citation>
    <scope>NUCLEOTIDE SEQUENCE</scope>
    <source>
        <strain evidence="1">MPL23</strain>
    </source>
</reference>
<accession>A0ACC1RSK2</accession>
<dbReference type="Proteomes" id="UP001148662">
    <property type="component" value="Unassembled WGS sequence"/>
</dbReference>
<evidence type="ECO:0000313" key="1">
    <source>
        <dbReference type="EMBL" id="KAJ3524677.1"/>
    </source>
</evidence>
<protein>
    <submittedName>
        <fullName evidence="1">Uncharacterized protein</fullName>
    </submittedName>
</protein>
<keyword evidence="2" id="KW-1185">Reference proteome</keyword>
<sequence length="196" mass="22053">MHSTYARINNVSAFFSSCMMALLCAIALSSFIFTADPKGDLNVTSIQIFPGNARRYANKKARFHLSTFRHISGYVASSIPDSPISIQIPADLTPLFNWNTKQLFLYVQAEYTNAQGVYNEVVIWDKIIRSKEEANLTLSGRNKYVFRNLGKSWKNVGPANYTLKYNVMPYVGILTYGEAARTSDSIPFPEQRSEVA</sequence>
<gene>
    <name evidence="1" type="ORF">NM688_g8521</name>
</gene>
<proteinExistence type="predicted"/>
<organism evidence="1 2">
    <name type="scientific">Phlebia brevispora</name>
    <dbReference type="NCBI Taxonomy" id="194682"/>
    <lineage>
        <taxon>Eukaryota</taxon>
        <taxon>Fungi</taxon>
        <taxon>Dikarya</taxon>
        <taxon>Basidiomycota</taxon>
        <taxon>Agaricomycotina</taxon>
        <taxon>Agaricomycetes</taxon>
        <taxon>Polyporales</taxon>
        <taxon>Meruliaceae</taxon>
        <taxon>Phlebia</taxon>
    </lineage>
</organism>
<comment type="caution">
    <text evidence="1">The sequence shown here is derived from an EMBL/GenBank/DDBJ whole genome shotgun (WGS) entry which is preliminary data.</text>
</comment>